<dbReference type="STRING" id="2903.R1CFG1"/>
<comment type="similarity">
    <text evidence="1">Belongs to the proteasome subunit S2 family.</text>
</comment>
<dbReference type="Pfam" id="PF17781">
    <property type="entry name" value="RPN1_RPN2_N"/>
    <property type="match status" value="1"/>
</dbReference>
<dbReference type="eggNOG" id="KOG2005">
    <property type="taxonomic scope" value="Eukaryota"/>
</dbReference>
<evidence type="ECO:0000313" key="8">
    <source>
        <dbReference type="Proteomes" id="UP000013827"/>
    </source>
</evidence>
<keyword evidence="3" id="KW-0647">Proteasome</keyword>
<evidence type="ECO:0000256" key="3">
    <source>
        <dbReference type="ARBA" id="ARBA00022942"/>
    </source>
</evidence>
<dbReference type="Gene3D" id="1.25.10.10">
    <property type="entry name" value="Leucine-rich Repeat Variant"/>
    <property type="match status" value="1"/>
</dbReference>
<dbReference type="AlphaFoldDB" id="A0A0D3JCI2"/>
<evidence type="ECO:0008006" key="9">
    <source>
        <dbReference type="Google" id="ProtNLM"/>
    </source>
</evidence>
<dbReference type="InterPro" id="IPR016024">
    <property type="entry name" value="ARM-type_fold"/>
</dbReference>
<dbReference type="OMA" id="FHKRQDD"/>
<dbReference type="GO" id="GO:0008540">
    <property type="term" value="C:proteasome regulatory particle, base subcomplex"/>
    <property type="evidence" value="ECO:0007669"/>
    <property type="project" value="TreeGrafter"/>
</dbReference>
<dbReference type="HOGENOM" id="CLU_008705_3_0_1"/>
<protein>
    <recommendedName>
        <fullName evidence="9">26S proteasome non-ATPase regulatory subunit 2 homolog</fullName>
    </recommendedName>
</protein>
<dbReference type="EnsemblProtists" id="EOD21217">
    <property type="protein sequence ID" value="EOD21217"/>
    <property type="gene ID" value="EMIHUDRAFT_469845"/>
</dbReference>
<dbReference type="InterPro" id="IPR011989">
    <property type="entry name" value="ARM-like"/>
</dbReference>
<dbReference type="GeneID" id="17266761"/>
<dbReference type="Pfam" id="PF18051">
    <property type="entry name" value="RPN1_C"/>
    <property type="match status" value="1"/>
</dbReference>
<name>A0A0D3JCI2_EMIH1</name>
<reference evidence="8" key="1">
    <citation type="journal article" date="2013" name="Nature">
        <title>Pan genome of the phytoplankton Emiliania underpins its global distribution.</title>
        <authorList>
            <person name="Read B.A."/>
            <person name="Kegel J."/>
            <person name="Klute M.J."/>
            <person name="Kuo A."/>
            <person name="Lefebvre S.C."/>
            <person name="Maumus F."/>
            <person name="Mayer C."/>
            <person name="Miller J."/>
            <person name="Monier A."/>
            <person name="Salamov A."/>
            <person name="Young J."/>
            <person name="Aguilar M."/>
            <person name="Claverie J.M."/>
            <person name="Frickenhaus S."/>
            <person name="Gonzalez K."/>
            <person name="Herman E.K."/>
            <person name="Lin Y.C."/>
            <person name="Napier J."/>
            <person name="Ogata H."/>
            <person name="Sarno A.F."/>
            <person name="Shmutz J."/>
            <person name="Schroeder D."/>
            <person name="de Vargas C."/>
            <person name="Verret F."/>
            <person name="von Dassow P."/>
            <person name="Valentin K."/>
            <person name="Van de Peer Y."/>
            <person name="Wheeler G."/>
            <person name="Dacks J.B."/>
            <person name="Delwiche C.F."/>
            <person name="Dyhrman S.T."/>
            <person name="Glockner G."/>
            <person name="John U."/>
            <person name="Richards T."/>
            <person name="Worden A.Z."/>
            <person name="Zhang X."/>
            <person name="Grigoriev I.V."/>
            <person name="Allen A.E."/>
            <person name="Bidle K."/>
            <person name="Borodovsky M."/>
            <person name="Bowler C."/>
            <person name="Brownlee C."/>
            <person name="Cock J.M."/>
            <person name="Elias M."/>
            <person name="Gladyshev V.N."/>
            <person name="Groth M."/>
            <person name="Guda C."/>
            <person name="Hadaegh A."/>
            <person name="Iglesias-Rodriguez M.D."/>
            <person name="Jenkins J."/>
            <person name="Jones B.M."/>
            <person name="Lawson T."/>
            <person name="Leese F."/>
            <person name="Lindquist E."/>
            <person name="Lobanov A."/>
            <person name="Lomsadze A."/>
            <person name="Malik S.B."/>
            <person name="Marsh M.E."/>
            <person name="Mackinder L."/>
            <person name="Mock T."/>
            <person name="Mueller-Roeber B."/>
            <person name="Pagarete A."/>
            <person name="Parker M."/>
            <person name="Probert I."/>
            <person name="Quesneville H."/>
            <person name="Raines C."/>
            <person name="Rensing S.A."/>
            <person name="Riano-Pachon D.M."/>
            <person name="Richier S."/>
            <person name="Rokitta S."/>
            <person name="Shiraiwa Y."/>
            <person name="Soanes D.M."/>
            <person name="van der Giezen M."/>
            <person name="Wahlund T.M."/>
            <person name="Williams B."/>
            <person name="Wilson W."/>
            <person name="Wolfe G."/>
            <person name="Wurch L.L."/>
        </authorList>
    </citation>
    <scope>NUCLEOTIDE SEQUENCE</scope>
</reference>
<dbReference type="SUPFAM" id="SSF48371">
    <property type="entry name" value="ARM repeat"/>
    <property type="match status" value="1"/>
</dbReference>
<dbReference type="RefSeq" id="XP_005773646.1">
    <property type="nucleotide sequence ID" value="XM_005773589.1"/>
</dbReference>
<dbReference type="Pfam" id="PF01851">
    <property type="entry name" value="PC_rep"/>
    <property type="match status" value="1"/>
</dbReference>
<dbReference type="GO" id="GO:0005634">
    <property type="term" value="C:nucleus"/>
    <property type="evidence" value="ECO:0007669"/>
    <property type="project" value="TreeGrafter"/>
</dbReference>
<dbReference type="PANTHER" id="PTHR10943:SF1">
    <property type="entry name" value="26S PROTEASOME NON-ATPASE REGULATORY SUBUNIT 2"/>
    <property type="match status" value="1"/>
</dbReference>
<evidence type="ECO:0000259" key="5">
    <source>
        <dbReference type="Pfam" id="PF17781"/>
    </source>
</evidence>
<dbReference type="InterPro" id="IPR040892">
    <property type="entry name" value="RPN1_N"/>
</dbReference>
<accession>A0A0D3JCI2</accession>
<evidence type="ECO:0000256" key="2">
    <source>
        <dbReference type="ARBA" id="ARBA00022737"/>
    </source>
</evidence>
<dbReference type="GO" id="GO:0043161">
    <property type="term" value="P:proteasome-mediated ubiquitin-dependent protein catabolic process"/>
    <property type="evidence" value="ECO:0007669"/>
    <property type="project" value="TreeGrafter"/>
</dbReference>
<feature type="domain" description="RPN1 N-terminal" evidence="5">
    <location>
        <begin position="42"/>
        <end position="381"/>
    </location>
</feature>
<dbReference type="GO" id="GO:0034515">
    <property type="term" value="C:proteasome storage granule"/>
    <property type="evidence" value="ECO:0007669"/>
    <property type="project" value="TreeGrafter"/>
</dbReference>
<evidence type="ECO:0000256" key="1">
    <source>
        <dbReference type="ARBA" id="ARBA00005460"/>
    </source>
</evidence>
<evidence type="ECO:0000256" key="4">
    <source>
        <dbReference type="SAM" id="MobiDB-lite"/>
    </source>
</evidence>
<dbReference type="PaxDb" id="2903-EOD21217"/>
<organism evidence="7 8">
    <name type="scientific">Emiliania huxleyi (strain CCMP1516)</name>
    <dbReference type="NCBI Taxonomy" id="280463"/>
    <lineage>
        <taxon>Eukaryota</taxon>
        <taxon>Haptista</taxon>
        <taxon>Haptophyta</taxon>
        <taxon>Prymnesiophyceae</taxon>
        <taxon>Isochrysidales</taxon>
        <taxon>Noelaerhabdaceae</taxon>
        <taxon>Emiliania</taxon>
    </lineage>
</organism>
<dbReference type="InterPro" id="IPR041433">
    <property type="entry name" value="RPN1_C"/>
</dbReference>
<dbReference type="KEGG" id="ehx:EMIHUDRAFT_469845"/>
<proteinExistence type="inferred from homology"/>
<feature type="region of interest" description="Disordered" evidence="4">
    <location>
        <begin position="1"/>
        <end position="34"/>
    </location>
</feature>
<evidence type="ECO:0000259" key="6">
    <source>
        <dbReference type="Pfam" id="PF18051"/>
    </source>
</evidence>
<keyword evidence="2" id="KW-0677">Repeat</keyword>
<dbReference type="InterPro" id="IPR002015">
    <property type="entry name" value="Proteasome/cyclosome_rpt"/>
</dbReference>
<reference evidence="7" key="2">
    <citation type="submission" date="2024-10" db="UniProtKB">
        <authorList>
            <consortium name="EnsemblProtists"/>
        </authorList>
    </citation>
    <scope>IDENTIFICATION</scope>
</reference>
<dbReference type="PANTHER" id="PTHR10943">
    <property type="entry name" value="26S PROTEASOME NON-ATPASE REGULATORY SUBUNIT"/>
    <property type="match status" value="1"/>
</dbReference>
<evidence type="ECO:0000313" key="7">
    <source>
        <dbReference type="EnsemblProtists" id="EOD21217"/>
    </source>
</evidence>
<dbReference type="Proteomes" id="UP000013827">
    <property type="component" value="Unassembled WGS sequence"/>
</dbReference>
<keyword evidence="8" id="KW-1185">Reference proteome</keyword>
<feature type="domain" description="26S proteasome non-ATPase regulatory subunit RPN1 C-terminal" evidence="6">
    <location>
        <begin position="657"/>
        <end position="710"/>
    </location>
</feature>
<sequence length="713" mass="76486">MAPKEDPKAPAAAADKAADKKKKKKEEEEVSEEDAALIEKMQLLVTRCSDVEKGIRVNALTEMSREIREATSSMTSVPKPLKFLRPHYPTLKQIHTGGGDEEVQKMLADVLSVLAMTYAEARPSRPDDGARESLRYKLIGAGGKVGAWGHEYVRHLAAEVGEEYNARLAAADAAADRARETEAAKEEGGEAAEMETAEAEGAAPLLPAEELLPLVTGEMVPFFIASNAESEAIDLLMECGQADTPPRHLPDTFQTVLVASYVAEVSSYVAEPEDAQAVLQVAIAILRKLRRFPEAMRLALRLRDDDAISEIMTACDDPLVSKQMAYMLARQGVRPEIDGLAEELDRVMDGAHLPEHFHELARDLDVLEPKTPDDIYKSHLEKRPASAAAVDSARANLASTFVNAFVNLGFGADKLMLPEGNKWLYKNKEHGMTSAAASLGALLCWDVDGGLTQIDKFLYMSDTNIKAGALLAVGILNCGVRNECDPALALLNDYVEPGAETPQLKMGALLGLGLAYLGTRKAEVLEQLVPVVADLDTPLEVVAMASLSLGLTFAGSCHEDITQTIIAALMEREEASLATESLTRLLCLGVGLLYIGRQGEADLALELAKAVPGEAGAYCAITLETCAYAGTGNVLKVDADLNPLPVTVRVGTAVDVVGLAGRPKTITGFQTHTTPVLLAIGERAELATDEYLPLTSVLEGVVILKKNPEFEGQ</sequence>